<dbReference type="InterPro" id="IPR056453">
    <property type="entry name" value="HTH_DNAJC9"/>
</dbReference>
<sequence length="95" mass="10970">MSNQAWDQGDTLKEDFQEFAKICQGSEEELADIEQARLNFERNMGQPTESVLHTRPTEEPRIRNVVQQTNHTGEGPAYDAFAKESKQKMNARKRM</sequence>
<dbReference type="PANTHER" id="PTHR44144:SF1">
    <property type="entry name" value="DNAJ HOMOLOG SUBFAMILY C MEMBER 9"/>
    <property type="match status" value="1"/>
</dbReference>
<evidence type="ECO:0000313" key="4">
    <source>
        <dbReference type="Proteomes" id="UP000386466"/>
    </source>
</evidence>
<protein>
    <submittedName>
        <fullName evidence="3">Dnaj homolog subfamily c member</fullName>
    </submittedName>
</protein>
<name>A0A485NV83_LYNPA</name>
<dbReference type="EMBL" id="CAAGRJ010022049">
    <property type="protein sequence ID" value="VFV36028.1"/>
    <property type="molecule type" value="Genomic_DNA"/>
</dbReference>
<dbReference type="Proteomes" id="UP000386466">
    <property type="component" value="Unassembled WGS sequence"/>
</dbReference>
<organism evidence="3 4">
    <name type="scientific">Lynx pardinus</name>
    <name type="common">Iberian lynx</name>
    <name type="synonym">Felis pardina</name>
    <dbReference type="NCBI Taxonomy" id="191816"/>
    <lineage>
        <taxon>Eukaryota</taxon>
        <taxon>Metazoa</taxon>
        <taxon>Chordata</taxon>
        <taxon>Craniata</taxon>
        <taxon>Vertebrata</taxon>
        <taxon>Euteleostomi</taxon>
        <taxon>Mammalia</taxon>
        <taxon>Eutheria</taxon>
        <taxon>Laurasiatheria</taxon>
        <taxon>Carnivora</taxon>
        <taxon>Feliformia</taxon>
        <taxon>Felidae</taxon>
        <taxon>Felinae</taxon>
        <taxon>Lynx</taxon>
    </lineage>
</organism>
<dbReference type="GO" id="GO:0005737">
    <property type="term" value="C:cytoplasm"/>
    <property type="evidence" value="ECO:0007669"/>
    <property type="project" value="TreeGrafter"/>
</dbReference>
<keyword evidence="4" id="KW-1185">Reference proteome</keyword>
<accession>A0A485NV83</accession>
<feature type="domain" description="DNAJC9 HTH" evidence="2">
    <location>
        <begin position="23"/>
        <end position="90"/>
    </location>
</feature>
<evidence type="ECO:0000256" key="1">
    <source>
        <dbReference type="SAM" id="MobiDB-lite"/>
    </source>
</evidence>
<dbReference type="GO" id="GO:0005634">
    <property type="term" value="C:nucleus"/>
    <property type="evidence" value="ECO:0007669"/>
    <property type="project" value="TreeGrafter"/>
</dbReference>
<dbReference type="Pfam" id="PF23302">
    <property type="entry name" value="HTH_DNAJC9"/>
    <property type="match status" value="1"/>
</dbReference>
<evidence type="ECO:0000313" key="3">
    <source>
        <dbReference type="EMBL" id="VFV36028.1"/>
    </source>
</evidence>
<dbReference type="PANTHER" id="PTHR44144">
    <property type="entry name" value="DNAJ HOMOLOG SUBFAMILY C MEMBER 9"/>
    <property type="match status" value="1"/>
</dbReference>
<proteinExistence type="predicted"/>
<dbReference type="AlphaFoldDB" id="A0A485NV83"/>
<gene>
    <name evidence="3" type="ORF">LYPA_23C011043</name>
</gene>
<feature type="non-terminal residue" evidence="3">
    <location>
        <position position="95"/>
    </location>
</feature>
<dbReference type="InterPro" id="IPR052594">
    <property type="entry name" value="J_domain-containing_protein"/>
</dbReference>
<reference evidence="3 4" key="1">
    <citation type="submission" date="2019-01" db="EMBL/GenBank/DDBJ databases">
        <authorList>
            <person name="Alioto T."/>
            <person name="Alioto T."/>
        </authorList>
    </citation>
    <scope>NUCLEOTIDE SEQUENCE [LARGE SCALE GENOMIC DNA]</scope>
</reference>
<dbReference type="GO" id="GO:0031072">
    <property type="term" value="F:heat shock protein binding"/>
    <property type="evidence" value="ECO:0007669"/>
    <property type="project" value="TreeGrafter"/>
</dbReference>
<evidence type="ECO:0000259" key="2">
    <source>
        <dbReference type="Pfam" id="PF23302"/>
    </source>
</evidence>
<feature type="region of interest" description="Disordered" evidence="1">
    <location>
        <begin position="68"/>
        <end position="95"/>
    </location>
</feature>